<proteinExistence type="inferred from homology"/>
<dbReference type="InterPro" id="IPR013766">
    <property type="entry name" value="Thioredoxin_domain"/>
</dbReference>
<protein>
    <recommendedName>
        <fullName evidence="4">Glutathione peroxidase</fullName>
    </recommendedName>
</protein>
<dbReference type="PROSITE" id="PS51352">
    <property type="entry name" value="THIOREDOXIN_2"/>
    <property type="match status" value="1"/>
</dbReference>
<sequence length="158" mass="17672">MSIYDLECETIQGEVVSLSKYKGDVLLIVNTATGCGFAPQLRGLEQLHQKYEQAGLRVLAFPCSQFANQELDDNSKIAETCEVQFGVSYPLFAKIDVKGDQMHPLFRKLTEEAPGVLGSKAIKWNFTKFLVDRNGKVVERFASATEPVRLEQSIEKLL</sequence>
<dbReference type="EMBL" id="JBHUHO010000024">
    <property type="protein sequence ID" value="MFD2115696.1"/>
    <property type="molecule type" value="Genomic_DNA"/>
</dbReference>
<dbReference type="PANTHER" id="PTHR11592">
    <property type="entry name" value="GLUTATHIONE PEROXIDASE"/>
    <property type="match status" value="1"/>
</dbReference>
<dbReference type="Proteomes" id="UP001597362">
    <property type="component" value="Unassembled WGS sequence"/>
</dbReference>
<comment type="caution">
    <text evidence="6">The sequence shown here is derived from an EMBL/GenBank/DDBJ whole genome shotgun (WGS) entry which is preliminary data.</text>
</comment>
<evidence type="ECO:0000256" key="2">
    <source>
        <dbReference type="ARBA" id="ARBA00022559"/>
    </source>
</evidence>
<dbReference type="InterPro" id="IPR000889">
    <property type="entry name" value="Glutathione_peroxidase"/>
</dbReference>
<dbReference type="RefSeq" id="WP_377771114.1">
    <property type="nucleotide sequence ID" value="NZ_JBHUHO010000024.1"/>
</dbReference>
<dbReference type="PRINTS" id="PR01011">
    <property type="entry name" value="GLUTPROXDASE"/>
</dbReference>
<dbReference type="Pfam" id="PF00255">
    <property type="entry name" value="GSHPx"/>
    <property type="match status" value="1"/>
</dbReference>
<dbReference type="PIRSF" id="PIRSF000303">
    <property type="entry name" value="Glutathion_perox"/>
    <property type="match status" value="1"/>
</dbReference>
<evidence type="ECO:0000259" key="5">
    <source>
        <dbReference type="PROSITE" id="PS51352"/>
    </source>
</evidence>
<keyword evidence="2 4" id="KW-0575">Peroxidase</keyword>
<organism evidence="6 7">
    <name type="scientific">Paenibacillus yanchengensis</name>
    <dbReference type="NCBI Taxonomy" id="2035833"/>
    <lineage>
        <taxon>Bacteria</taxon>
        <taxon>Bacillati</taxon>
        <taxon>Bacillota</taxon>
        <taxon>Bacilli</taxon>
        <taxon>Bacillales</taxon>
        <taxon>Paenibacillaceae</taxon>
        <taxon>Paenibacillus</taxon>
    </lineage>
</organism>
<feature type="domain" description="Thioredoxin" evidence="5">
    <location>
        <begin position="1"/>
        <end position="158"/>
    </location>
</feature>
<reference evidence="7" key="1">
    <citation type="journal article" date="2019" name="Int. J. Syst. Evol. Microbiol.">
        <title>The Global Catalogue of Microorganisms (GCM) 10K type strain sequencing project: providing services to taxonomists for standard genome sequencing and annotation.</title>
        <authorList>
            <consortium name="The Broad Institute Genomics Platform"/>
            <consortium name="The Broad Institute Genome Sequencing Center for Infectious Disease"/>
            <person name="Wu L."/>
            <person name="Ma J."/>
        </authorList>
    </citation>
    <scope>NUCLEOTIDE SEQUENCE [LARGE SCALE GENOMIC DNA]</scope>
    <source>
        <strain evidence="7">GH52</strain>
    </source>
</reference>
<dbReference type="Gene3D" id="3.40.30.10">
    <property type="entry name" value="Glutaredoxin"/>
    <property type="match status" value="1"/>
</dbReference>
<dbReference type="GO" id="GO:0004601">
    <property type="term" value="F:peroxidase activity"/>
    <property type="evidence" value="ECO:0007669"/>
    <property type="project" value="UniProtKB-KW"/>
</dbReference>
<evidence type="ECO:0000256" key="1">
    <source>
        <dbReference type="ARBA" id="ARBA00006926"/>
    </source>
</evidence>
<keyword evidence="3 4" id="KW-0560">Oxidoreductase</keyword>
<evidence type="ECO:0000313" key="7">
    <source>
        <dbReference type="Proteomes" id="UP001597362"/>
    </source>
</evidence>
<dbReference type="InterPro" id="IPR036249">
    <property type="entry name" value="Thioredoxin-like_sf"/>
</dbReference>
<keyword evidence="7" id="KW-1185">Reference proteome</keyword>
<gene>
    <name evidence="6" type="ORF">ACFSJH_08145</name>
</gene>
<dbReference type="PROSITE" id="PS51355">
    <property type="entry name" value="GLUTATHIONE_PEROXID_3"/>
    <property type="match status" value="1"/>
</dbReference>
<accession>A0ABW4YJ17</accession>
<evidence type="ECO:0000313" key="6">
    <source>
        <dbReference type="EMBL" id="MFD2115696.1"/>
    </source>
</evidence>
<comment type="similarity">
    <text evidence="1 4">Belongs to the glutathione peroxidase family.</text>
</comment>
<evidence type="ECO:0000256" key="3">
    <source>
        <dbReference type="ARBA" id="ARBA00023002"/>
    </source>
</evidence>
<dbReference type="CDD" id="cd00340">
    <property type="entry name" value="GSH_Peroxidase"/>
    <property type="match status" value="1"/>
</dbReference>
<dbReference type="SUPFAM" id="SSF52833">
    <property type="entry name" value="Thioredoxin-like"/>
    <property type="match status" value="1"/>
</dbReference>
<dbReference type="PANTHER" id="PTHR11592:SF78">
    <property type="entry name" value="GLUTATHIONE PEROXIDASE"/>
    <property type="match status" value="1"/>
</dbReference>
<evidence type="ECO:0000256" key="4">
    <source>
        <dbReference type="RuleBase" id="RU000499"/>
    </source>
</evidence>
<name>A0ABW4YJ17_9BACL</name>